<dbReference type="EMBL" id="CP109208">
    <property type="protein sequence ID" value="WUU58478.1"/>
    <property type="molecule type" value="Genomic_DNA"/>
</dbReference>
<evidence type="ECO:0008006" key="2">
    <source>
        <dbReference type="Google" id="ProtNLM"/>
    </source>
</evidence>
<dbReference type="RefSeq" id="WP_395759921.1">
    <property type="nucleotide sequence ID" value="NZ_CP109208.1"/>
</dbReference>
<accession>A0ABZ1YFW9</accession>
<name>A0ABZ1YFW9_9ACTN</name>
<keyword evidence="1" id="KW-0614">Plasmid</keyword>
<proteinExistence type="predicted"/>
<protein>
    <recommendedName>
        <fullName evidence="2">FXSXX-COOH protein</fullName>
    </recommendedName>
</protein>
<organism evidence="1">
    <name type="scientific">Streptomyces althioticus</name>
    <dbReference type="NCBI Taxonomy" id="83380"/>
    <lineage>
        <taxon>Bacteria</taxon>
        <taxon>Bacillati</taxon>
        <taxon>Actinomycetota</taxon>
        <taxon>Actinomycetes</taxon>
        <taxon>Kitasatosporales</taxon>
        <taxon>Streptomycetaceae</taxon>
        <taxon>Streptomyces</taxon>
        <taxon>Streptomyces althioticus group</taxon>
    </lineage>
</organism>
<evidence type="ECO:0000313" key="1">
    <source>
        <dbReference type="EMBL" id="WUU58478.1"/>
    </source>
</evidence>
<geneLocation type="plasmid" evidence="1">
    <name>unnamed1</name>
</geneLocation>
<sequence length="53" mass="5768">MELGMVRVSGEKTLRVDRDEHVAGLGVRELAEPLRGRVGPQLAALDRVEGSLQ</sequence>
<gene>
    <name evidence="1" type="ORF">OIE82_35460</name>
</gene>
<reference evidence="1" key="1">
    <citation type="submission" date="2022-10" db="EMBL/GenBank/DDBJ databases">
        <title>The complete genomes of actinobacterial strains from the NBC collection.</title>
        <authorList>
            <person name="Joergensen T.S."/>
            <person name="Alvarez Arevalo M."/>
            <person name="Sterndorff E.B."/>
            <person name="Faurdal D."/>
            <person name="Vuksanovic O."/>
            <person name="Mourched A.-S."/>
            <person name="Charusanti P."/>
            <person name="Shaw S."/>
            <person name="Blin K."/>
            <person name="Weber T."/>
        </authorList>
    </citation>
    <scope>NUCLEOTIDE SEQUENCE [LARGE SCALE GENOMIC DNA]</scope>
    <source>
        <strain evidence="1">NBC 01686</strain>
        <plasmid evidence="1">unnamed1</plasmid>
    </source>
</reference>